<evidence type="ECO:0000256" key="3">
    <source>
        <dbReference type="ARBA" id="ARBA00022884"/>
    </source>
</evidence>
<dbReference type="Pfam" id="PF01743">
    <property type="entry name" value="PolyA_pol"/>
    <property type="match status" value="1"/>
</dbReference>
<dbReference type="CDD" id="cd05398">
    <property type="entry name" value="NT_ClassII-CCAase"/>
    <property type="match status" value="1"/>
</dbReference>
<name>A2GDE2_TRIV3</name>
<proteinExistence type="inferred from homology"/>
<evidence type="ECO:0000256" key="4">
    <source>
        <dbReference type="RuleBase" id="RU003953"/>
    </source>
</evidence>
<organism evidence="6 7">
    <name type="scientific">Trichomonas vaginalis (strain ATCC PRA-98 / G3)</name>
    <dbReference type="NCBI Taxonomy" id="412133"/>
    <lineage>
        <taxon>Eukaryota</taxon>
        <taxon>Metamonada</taxon>
        <taxon>Parabasalia</taxon>
        <taxon>Trichomonadida</taxon>
        <taxon>Trichomonadidae</taxon>
        <taxon>Trichomonas</taxon>
    </lineage>
</organism>
<reference evidence="6" key="1">
    <citation type="submission" date="2006-10" db="EMBL/GenBank/DDBJ databases">
        <authorList>
            <person name="Amadeo P."/>
            <person name="Zhao Q."/>
            <person name="Wortman J."/>
            <person name="Fraser-Liggett C."/>
            <person name="Carlton J."/>
        </authorList>
    </citation>
    <scope>NUCLEOTIDE SEQUENCE</scope>
    <source>
        <strain evidence="6">G3</strain>
    </source>
</reference>
<protein>
    <submittedName>
        <fullName evidence="6">PolyA polymerase family protein</fullName>
    </submittedName>
</protein>
<reference evidence="6" key="2">
    <citation type="journal article" date="2007" name="Science">
        <title>Draft genome sequence of the sexually transmitted pathogen Trichomonas vaginalis.</title>
        <authorList>
            <person name="Carlton J.M."/>
            <person name="Hirt R.P."/>
            <person name="Silva J.C."/>
            <person name="Delcher A.L."/>
            <person name="Schatz M."/>
            <person name="Zhao Q."/>
            <person name="Wortman J.R."/>
            <person name="Bidwell S.L."/>
            <person name="Alsmark U.C.M."/>
            <person name="Besteiro S."/>
            <person name="Sicheritz-Ponten T."/>
            <person name="Noel C.J."/>
            <person name="Dacks J.B."/>
            <person name="Foster P.G."/>
            <person name="Simillion C."/>
            <person name="Van de Peer Y."/>
            <person name="Miranda-Saavedra D."/>
            <person name="Barton G.J."/>
            <person name="Westrop G.D."/>
            <person name="Mueller S."/>
            <person name="Dessi D."/>
            <person name="Fiori P.L."/>
            <person name="Ren Q."/>
            <person name="Paulsen I."/>
            <person name="Zhang H."/>
            <person name="Bastida-Corcuera F.D."/>
            <person name="Simoes-Barbosa A."/>
            <person name="Brown M.T."/>
            <person name="Hayes R.D."/>
            <person name="Mukherjee M."/>
            <person name="Okumura C.Y."/>
            <person name="Schneider R."/>
            <person name="Smith A.J."/>
            <person name="Vanacova S."/>
            <person name="Villalvazo M."/>
            <person name="Haas B.J."/>
            <person name="Pertea M."/>
            <person name="Feldblyum T.V."/>
            <person name="Utterback T.R."/>
            <person name="Shu C.L."/>
            <person name="Osoegawa K."/>
            <person name="de Jong P.J."/>
            <person name="Hrdy I."/>
            <person name="Horvathova L."/>
            <person name="Zubacova Z."/>
            <person name="Dolezal P."/>
            <person name="Malik S.B."/>
            <person name="Logsdon J.M. Jr."/>
            <person name="Henze K."/>
            <person name="Gupta A."/>
            <person name="Wang C.C."/>
            <person name="Dunne R.L."/>
            <person name="Upcroft J.A."/>
            <person name="Upcroft P."/>
            <person name="White O."/>
            <person name="Salzberg S.L."/>
            <person name="Tang P."/>
            <person name="Chiu C.-H."/>
            <person name="Lee Y.-S."/>
            <person name="Embley T.M."/>
            <person name="Coombs G.H."/>
            <person name="Mottram J.C."/>
            <person name="Tachezy J."/>
            <person name="Fraser-Liggett C.M."/>
            <person name="Johnson P.J."/>
        </authorList>
    </citation>
    <scope>NUCLEOTIDE SEQUENCE [LARGE SCALE GENOMIC DNA]</scope>
    <source>
        <strain evidence="6">G3</strain>
    </source>
</reference>
<dbReference type="SUPFAM" id="SSF81301">
    <property type="entry name" value="Nucleotidyltransferase"/>
    <property type="match status" value="1"/>
</dbReference>
<keyword evidence="3 4" id="KW-0694">RNA-binding</keyword>
<dbReference type="InterPro" id="IPR002646">
    <property type="entry name" value="PolA_pol_head_dom"/>
</dbReference>
<evidence type="ECO:0000313" key="7">
    <source>
        <dbReference type="Proteomes" id="UP000001542"/>
    </source>
</evidence>
<dbReference type="SMR" id="A2GDE2"/>
<dbReference type="GO" id="GO:0001680">
    <property type="term" value="P:tRNA 3'-terminal CCA addition"/>
    <property type="evidence" value="ECO:0000318"/>
    <property type="project" value="GO_Central"/>
</dbReference>
<keyword evidence="2 4" id="KW-0808">Transferase</keyword>
<dbReference type="OrthoDB" id="445712at2759"/>
<sequence length="450" mass="51961">MDSLQRLESGESLLPQEKTLCEYLEYVCNSFDHPVVARLAGGWVRDKLIDKESKDYDVTLEGCTGVEFANNLCTYLESKSIEHRVIRNPDQSKHLSSAKVCLFGEVWIDFSSLRSEKYKEDSRIPIVEEGTPLQDAERRDFTINTLYYNICTKKVEDFFNGYQDLQNKILRTPKDSLVSFQEDPLRILRALRFASRFNLTYEESIPNAIEQCRDVYLHKVTPERAAAEISPALLGPDPIRYIKDSMKFGFFQIMFNRSKELELDNDVVIKRVTFALSHLHKEYQLQLILGAIYFDEFGKGMLQSKKYGRKCDQVEKIISRVLRMTVQICDGARQLMNGADQLSKIKNLNNIEVGRAIRQSGELWRISTSLIFDEDTYNFVVNDVTQYANEHNLSNAYEIKPLLNGNELSKIYGVKGADLKPFQESMIDWQLEHPQGTKEDCLQFIESSKK</sequence>
<dbReference type="Gene3D" id="3.30.460.10">
    <property type="entry name" value="Beta Polymerase, domain 2"/>
    <property type="match status" value="1"/>
</dbReference>
<evidence type="ECO:0000259" key="5">
    <source>
        <dbReference type="Pfam" id="PF01743"/>
    </source>
</evidence>
<feature type="domain" description="Poly A polymerase head" evidence="5">
    <location>
        <begin position="37"/>
        <end position="171"/>
    </location>
</feature>
<dbReference type="VEuPathDB" id="TrichDB:TVAG_501270"/>
<evidence type="ECO:0000256" key="1">
    <source>
        <dbReference type="ARBA" id="ARBA00007265"/>
    </source>
</evidence>
<dbReference type="VEuPathDB" id="TrichDB:TVAGG3_0820250"/>
<dbReference type="STRING" id="5722.A2GDE2"/>
<keyword evidence="7" id="KW-1185">Reference proteome</keyword>
<evidence type="ECO:0000256" key="2">
    <source>
        <dbReference type="ARBA" id="ARBA00022679"/>
    </source>
</evidence>
<dbReference type="SUPFAM" id="SSF81891">
    <property type="entry name" value="Poly A polymerase C-terminal region-like"/>
    <property type="match status" value="1"/>
</dbReference>
<dbReference type="GO" id="GO:0052927">
    <property type="term" value="F:CC tRNA cytidylyltransferase activity"/>
    <property type="evidence" value="ECO:0000318"/>
    <property type="project" value="GO_Central"/>
</dbReference>
<dbReference type="GO" id="GO:0003723">
    <property type="term" value="F:RNA binding"/>
    <property type="evidence" value="ECO:0007669"/>
    <property type="project" value="UniProtKB-KW"/>
</dbReference>
<dbReference type="OMA" id="ASRFNCT"/>
<evidence type="ECO:0000313" key="6">
    <source>
        <dbReference type="EMBL" id="EAX84823.1"/>
    </source>
</evidence>
<dbReference type="Gene3D" id="1.10.3090.10">
    <property type="entry name" value="cca-adding enzyme, domain 2"/>
    <property type="match status" value="1"/>
</dbReference>
<dbReference type="eggNOG" id="KOG2159">
    <property type="taxonomic scope" value="Eukaryota"/>
</dbReference>
<dbReference type="PANTHER" id="PTHR13734:SF5">
    <property type="entry name" value="CCA TRNA NUCLEOTIDYLTRANSFERASE, MITOCHONDRIAL"/>
    <property type="match status" value="1"/>
</dbReference>
<dbReference type="FunFam" id="1.10.3090.10:FF:000013">
    <property type="entry name" value="PolyA polymerase family protein"/>
    <property type="match status" value="1"/>
</dbReference>
<dbReference type="RefSeq" id="XP_001297753.1">
    <property type="nucleotide sequence ID" value="XM_001297752.1"/>
</dbReference>
<dbReference type="FunCoup" id="A2GDE2">
    <property type="interactions" value="572"/>
</dbReference>
<dbReference type="PANTHER" id="PTHR13734">
    <property type="entry name" value="TRNA-NUCLEOTIDYLTRANSFERASE"/>
    <property type="match status" value="1"/>
</dbReference>
<dbReference type="KEGG" id="tva:4742457"/>
<gene>
    <name evidence="6" type="ORF">TVAG_501270</name>
</gene>
<dbReference type="Proteomes" id="UP000001542">
    <property type="component" value="Unassembled WGS sequence"/>
</dbReference>
<dbReference type="FunFam" id="3.30.460.10:FF:000048">
    <property type="entry name" value="PolyA polymerase family protein"/>
    <property type="match status" value="1"/>
</dbReference>
<dbReference type="InParanoid" id="A2GDE2"/>
<dbReference type="AlphaFoldDB" id="A2GDE2"/>
<dbReference type="EMBL" id="DS115187">
    <property type="protein sequence ID" value="EAX84823.1"/>
    <property type="molecule type" value="Genomic_DNA"/>
</dbReference>
<dbReference type="GO" id="GO:0052929">
    <property type="term" value="F:ATP:3'-cytidine-cytidine-tRNA adenylyltransferase activity"/>
    <property type="evidence" value="ECO:0000318"/>
    <property type="project" value="GO_Central"/>
</dbReference>
<accession>A2GDE2</accession>
<comment type="similarity">
    <text evidence="1 4">Belongs to the tRNA nucleotidyltransferase/poly(A) polymerase family.</text>
</comment>
<dbReference type="InterPro" id="IPR043519">
    <property type="entry name" value="NT_sf"/>
</dbReference>